<feature type="transmembrane region" description="Helical" evidence="7">
    <location>
        <begin position="82"/>
        <end position="97"/>
    </location>
</feature>
<evidence type="ECO:0000256" key="7">
    <source>
        <dbReference type="SAM" id="Phobius"/>
    </source>
</evidence>
<dbReference type="Proteomes" id="UP000295565">
    <property type="component" value="Unassembled WGS sequence"/>
</dbReference>
<gene>
    <name evidence="8" type="ORF">EV690_1521</name>
</gene>
<proteinExistence type="inferred from homology"/>
<keyword evidence="9" id="KW-1185">Reference proteome</keyword>
<evidence type="ECO:0000256" key="2">
    <source>
        <dbReference type="ARBA" id="ARBA00006679"/>
    </source>
</evidence>
<dbReference type="Pfam" id="PF07681">
    <property type="entry name" value="DoxX"/>
    <property type="match status" value="1"/>
</dbReference>
<evidence type="ECO:0000256" key="5">
    <source>
        <dbReference type="ARBA" id="ARBA00022989"/>
    </source>
</evidence>
<dbReference type="RefSeq" id="WP_131912361.1">
    <property type="nucleotide sequence ID" value="NZ_OU594967.1"/>
</dbReference>
<dbReference type="AlphaFoldDB" id="A0A4R1K1G7"/>
<evidence type="ECO:0000256" key="4">
    <source>
        <dbReference type="ARBA" id="ARBA00022692"/>
    </source>
</evidence>
<evidence type="ECO:0000256" key="1">
    <source>
        <dbReference type="ARBA" id="ARBA00004651"/>
    </source>
</evidence>
<reference evidence="8 9" key="1">
    <citation type="submission" date="2019-03" db="EMBL/GenBank/DDBJ databases">
        <title>Genomic Encyclopedia of Type Strains, Phase IV (KMG-IV): sequencing the most valuable type-strain genomes for metagenomic binning, comparative biology and taxonomic classification.</title>
        <authorList>
            <person name="Goeker M."/>
        </authorList>
    </citation>
    <scope>NUCLEOTIDE SEQUENCE [LARGE SCALE GENOMIC DNA]</scope>
    <source>
        <strain evidence="8 9">DSM 18577</strain>
    </source>
</reference>
<evidence type="ECO:0000256" key="3">
    <source>
        <dbReference type="ARBA" id="ARBA00022475"/>
    </source>
</evidence>
<comment type="subcellular location">
    <subcellularLocation>
        <location evidence="1">Cell membrane</location>
        <topology evidence="1">Multi-pass membrane protein</topology>
    </subcellularLocation>
</comment>
<dbReference type="PANTHER" id="PTHR33452">
    <property type="entry name" value="OXIDOREDUCTASE CATD-RELATED"/>
    <property type="match status" value="1"/>
</dbReference>
<dbReference type="EMBL" id="SMGD01000012">
    <property type="protein sequence ID" value="TCK57824.1"/>
    <property type="molecule type" value="Genomic_DNA"/>
</dbReference>
<keyword evidence="3" id="KW-1003">Cell membrane</keyword>
<keyword evidence="5 7" id="KW-1133">Transmembrane helix</keyword>
<keyword evidence="4 7" id="KW-0812">Transmembrane</keyword>
<dbReference type="InterPro" id="IPR051907">
    <property type="entry name" value="DoxX-like_oxidoreductase"/>
</dbReference>
<feature type="transmembrane region" description="Helical" evidence="7">
    <location>
        <begin position="21"/>
        <end position="51"/>
    </location>
</feature>
<feature type="transmembrane region" description="Helical" evidence="7">
    <location>
        <begin position="117"/>
        <end position="136"/>
    </location>
</feature>
<evidence type="ECO:0000313" key="8">
    <source>
        <dbReference type="EMBL" id="TCK57824.1"/>
    </source>
</evidence>
<dbReference type="OrthoDB" id="280866at2"/>
<dbReference type="GO" id="GO:0005886">
    <property type="term" value="C:plasma membrane"/>
    <property type="evidence" value="ECO:0007669"/>
    <property type="project" value="UniProtKB-SubCell"/>
</dbReference>
<name>A0A4R1K1G7_9GAMM</name>
<protein>
    <submittedName>
        <fullName evidence="8">Putative oxidoreductase</fullName>
    </submittedName>
</protein>
<accession>A0A4R1K1G7</accession>
<organism evidence="8 9">
    <name type="scientific">Celerinatantimonas diazotrophica</name>
    <dbReference type="NCBI Taxonomy" id="412034"/>
    <lineage>
        <taxon>Bacteria</taxon>
        <taxon>Pseudomonadati</taxon>
        <taxon>Pseudomonadota</taxon>
        <taxon>Gammaproteobacteria</taxon>
        <taxon>Celerinatantimonadaceae</taxon>
        <taxon>Celerinatantimonas</taxon>
    </lineage>
</organism>
<comment type="similarity">
    <text evidence="2">Belongs to the DoxX family.</text>
</comment>
<dbReference type="InterPro" id="IPR032808">
    <property type="entry name" value="DoxX"/>
</dbReference>
<evidence type="ECO:0000313" key="9">
    <source>
        <dbReference type="Proteomes" id="UP000295565"/>
    </source>
</evidence>
<dbReference type="PANTHER" id="PTHR33452:SF1">
    <property type="entry name" value="INNER MEMBRANE PROTEIN YPHA-RELATED"/>
    <property type="match status" value="1"/>
</dbReference>
<keyword evidence="6 7" id="KW-0472">Membrane</keyword>
<sequence length="142" mass="15449">MVTSLLNALNKKCNHPDLAKLLLRLSMGMLLFHGFHKVMAGVGGIGAMLVAHGVPEYVAYGVYVGEIVAPILIILGVLCRPCAIVIFGTMVVAWLLVDKGSTFAVDQYGAWAIESLMFYVMMSLVILFNGAGRFSIVSEKWR</sequence>
<evidence type="ECO:0000256" key="6">
    <source>
        <dbReference type="ARBA" id="ARBA00023136"/>
    </source>
</evidence>
<comment type="caution">
    <text evidence="8">The sequence shown here is derived from an EMBL/GenBank/DDBJ whole genome shotgun (WGS) entry which is preliminary data.</text>
</comment>